<keyword evidence="3 7" id="KW-0997">Cell inner membrane</keyword>
<evidence type="ECO:0000256" key="3">
    <source>
        <dbReference type="ARBA" id="ARBA00022519"/>
    </source>
</evidence>
<comment type="subcellular location">
    <subcellularLocation>
        <location evidence="1 7">Cell inner membrane</location>
        <topology evidence="1 7">Multi-pass membrane protein</topology>
    </subcellularLocation>
</comment>
<dbReference type="InterPro" id="IPR004681">
    <property type="entry name" value="TRAP_DctM"/>
</dbReference>
<evidence type="ECO:0000313" key="9">
    <source>
        <dbReference type="EMBL" id="SDZ91397.1"/>
    </source>
</evidence>
<dbReference type="STRING" id="89524.SAMN05444370_102160"/>
<keyword evidence="6 7" id="KW-0472">Membrane</keyword>
<feature type="transmembrane region" description="Helical" evidence="7">
    <location>
        <begin position="49"/>
        <end position="73"/>
    </location>
</feature>
<keyword evidence="5 7" id="KW-1133">Transmembrane helix</keyword>
<feature type="transmembrane region" description="Helical" evidence="7">
    <location>
        <begin position="173"/>
        <end position="194"/>
    </location>
</feature>
<dbReference type="AlphaFoldDB" id="A0A1H3WW46"/>
<dbReference type="GO" id="GO:0005886">
    <property type="term" value="C:plasma membrane"/>
    <property type="evidence" value="ECO:0007669"/>
    <property type="project" value="UniProtKB-SubCell"/>
</dbReference>
<evidence type="ECO:0000313" key="10">
    <source>
        <dbReference type="Proteomes" id="UP000198703"/>
    </source>
</evidence>
<feature type="transmembrane region" description="Helical" evidence="7">
    <location>
        <begin position="97"/>
        <end position="121"/>
    </location>
</feature>
<feature type="transmembrane region" description="Helical" evidence="7">
    <location>
        <begin position="341"/>
        <end position="360"/>
    </location>
</feature>
<proteinExistence type="inferred from homology"/>
<dbReference type="NCBIfam" id="TIGR00786">
    <property type="entry name" value="dctM"/>
    <property type="match status" value="1"/>
</dbReference>
<feature type="transmembrane region" description="Helical" evidence="7">
    <location>
        <begin position="12"/>
        <end position="37"/>
    </location>
</feature>
<protein>
    <recommendedName>
        <fullName evidence="7">TRAP transporter large permease protein</fullName>
    </recommendedName>
</protein>
<dbReference type="RefSeq" id="WP_093248467.1">
    <property type="nucleotide sequence ID" value="NZ_FNQM01000002.1"/>
</dbReference>
<dbReference type="EMBL" id="FNQM01000002">
    <property type="protein sequence ID" value="SDZ91397.1"/>
    <property type="molecule type" value="Genomic_DNA"/>
</dbReference>
<dbReference type="PANTHER" id="PTHR33362:SF5">
    <property type="entry name" value="C4-DICARBOXYLATE TRAP TRANSPORTER LARGE PERMEASE PROTEIN DCTM"/>
    <property type="match status" value="1"/>
</dbReference>
<evidence type="ECO:0000259" key="8">
    <source>
        <dbReference type="Pfam" id="PF06808"/>
    </source>
</evidence>
<gene>
    <name evidence="9" type="ORF">SAMN05444370_102160</name>
</gene>
<evidence type="ECO:0000256" key="6">
    <source>
        <dbReference type="ARBA" id="ARBA00023136"/>
    </source>
</evidence>
<evidence type="ECO:0000256" key="1">
    <source>
        <dbReference type="ARBA" id="ARBA00004429"/>
    </source>
</evidence>
<organism evidence="9 10">
    <name type="scientific">Rubrimonas cliftonensis</name>
    <dbReference type="NCBI Taxonomy" id="89524"/>
    <lineage>
        <taxon>Bacteria</taxon>
        <taxon>Pseudomonadati</taxon>
        <taxon>Pseudomonadota</taxon>
        <taxon>Alphaproteobacteria</taxon>
        <taxon>Rhodobacterales</taxon>
        <taxon>Paracoccaceae</taxon>
        <taxon>Rubrimonas</taxon>
    </lineage>
</organism>
<comment type="similarity">
    <text evidence="7">Belongs to the TRAP transporter large permease family.</text>
</comment>
<evidence type="ECO:0000256" key="7">
    <source>
        <dbReference type="RuleBase" id="RU369079"/>
    </source>
</evidence>
<name>A0A1H3WW46_9RHOB</name>
<dbReference type="PANTHER" id="PTHR33362">
    <property type="entry name" value="SIALIC ACID TRAP TRANSPORTER PERMEASE PROTEIN SIAT-RELATED"/>
    <property type="match status" value="1"/>
</dbReference>
<keyword evidence="7" id="KW-0813">Transport</keyword>
<reference evidence="9 10" key="1">
    <citation type="submission" date="2016-10" db="EMBL/GenBank/DDBJ databases">
        <authorList>
            <person name="de Groot N.N."/>
        </authorList>
    </citation>
    <scope>NUCLEOTIDE SEQUENCE [LARGE SCALE GENOMIC DNA]</scope>
    <source>
        <strain evidence="9 10">DSM 15345</strain>
    </source>
</reference>
<comment type="subunit">
    <text evidence="7">The complex comprises the extracytoplasmic solute receptor protein and the two transmembrane proteins.</text>
</comment>
<feature type="transmembrane region" description="Helical" evidence="7">
    <location>
        <begin position="274"/>
        <end position="296"/>
    </location>
</feature>
<dbReference type="Proteomes" id="UP000198703">
    <property type="component" value="Unassembled WGS sequence"/>
</dbReference>
<keyword evidence="10" id="KW-1185">Reference proteome</keyword>
<feature type="transmembrane region" description="Helical" evidence="7">
    <location>
        <begin position="366"/>
        <end position="387"/>
    </location>
</feature>
<feature type="transmembrane region" description="Helical" evidence="7">
    <location>
        <begin position="407"/>
        <end position="428"/>
    </location>
</feature>
<evidence type="ECO:0000256" key="2">
    <source>
        <dbReference type="ARBA" id="ARBA00022475"/>
    </source>
</evidence>
<dbReference type="OrthoDB" id="9790209at2"/>
<sequence length="433" mass="44871">MGVVLGSMVGVLALLLAGGVWIGLALGLTGMTLLGMFRSMPLDKLLPQYVWNILTTSELVALPLFIVMGEILFRTRLSQSLFNGLAPLMGLLPGRLLHVNVVGCSIFAAISGSSAATTQVVGRISLTELTRRGYDPAVAMGSLAGAGTLGFLIPPSNIMIIYGVLADVSILKLFAAGLIPGLLLAGCFMGWIMVQATLRPGIVPASERALGRMRLRDRLMATRELAPVVLLILCVLGSMYGGIATPSEAAAVGVLGALAIAAFQGALDRAALRDIALGAAGTCSMIALIVLGASILSNASAFLGVPGAVAQLVTAMELTPFALIAALIVLYLVLGCFLDGFSMIVMSLPIVLPLIGAAGFDKVWFGVFLVIVVEMSQITPPVGFNLFVIQGLTGESLGRIARVTLPYLLIMAAFAMVMALAPGLALWLPGLLA</sequence>
<feature type="transmembrane region" description="Helical" evidence="7">
    <location>
        <begin position="133"/>
        <end position="153"/>
    </location>
</feature>
<keyword evidence="4 7" id="KW-0812">Transmembrane</keyword>
<keyword evidence="2" id="KW-1003">Cell membrane</keyword>
<dbReference type="GO" id="GO:0022857">
    <property type="term" value="F:transmembrane transporter activity"/>
    <property type="evidence" value="ECO:0007669"/>
    <property type="project" value="UniProtKB-UniRule"/>
</dbReference>
<feature type="transmembrane region" description="Helical" evidence="7">
    <location>
        <begin position="225"/>
        <end position="243"/>
    </location>
</feature>
<feature type="transmembrane region" description="Helical" evidence="7">
    <location>
        <begin position="308"/>
        <end position="334"/>
    </location>
</feature>
<feature type="transmembrane region" description="Helical" evidence="7">
    <location>
        <begin position="249"/>
        <end position="267"/>
    </location>
</feature>
<accession>A0A1H3WW46</accession>
<evidence type="ECO:0000256" key="4">
    <source>
        <dbReference type="ARBA" id="ARBA00022692"/>
    </source>
</evidence>
<dbReference type="PIRSF" id="PIRSF006066">
    <property type="entry name" value="HI0050"/>
    <property type="match status" value="1"/>
</dbReference>
<comment type="function">
    <text evidence="7">Part of the tripartite ATP-independent periplasmic (TRAP) transport system.</text>
</comment>
<evidence type="ECO:0000256" key="5">
    <source>
        <dbReference type="ARBA" id="ARBA00022989"/>
    </source>
</evidence>
<dbReference type="Pfam" id="PF06808">
    <property type="entry name" value="DctM"/>
    <property type="match status" value="1"/>
</dbReference>
<feature type="domain" description="TRAP C4-dicarboxylate transport system permease DctM subunit" evidence="8">
    <location>
        <begin position="9"/>
        <end position="423"/>
    </location>
</feature>
<dbReference type="InterPro" id="IPR010656">
    <property type="entry name" value="DctM"/>
</dbReference>